<dbReference type="Proteomes" id="UP000236743">
    <property type="component" value="Unassembled WGS sequence"/>
</dbReference>
<dbReference type="InterPro" id="IPR003346">
    <property type="entry name" value="Transposase_20"/>
</dbReference>
<dbReference type="PANTHER" id="PTHR33055:SF13">
    <property type="entry name" value="TRANSPOSASE"/>
    <property type="match status" value="1"/>
</dbReference>
<feature type="non-terminal residue" evidence="2">
    <location>
        <position position="1"/>
    </location>
</feature>
<evidence type="ECO:0000259" key="1">
    <source>
        <dbReference type="Pfam" id="PF02371"/>
    </source>
</evidence>
<proteinExistence type="predicted"/>
<sequence length="112" mass="11938">GPVTSPTLLALMPELGQRSPKTIAALAGLAPLNRDSGAFRGKRAIAGGRPRLRQALYMAAVATIRSRSRFATLYKTMTAAGKPAKVALIAIARKILVTANAVLRDKRSFQPR</sequence>
<dbReference type="RefSeq" id="WP_146071373.1">
    <property type="nucleotide sequence ID" value="NZ_FNUY01000007.1"/>
</dbReference>
<name>A0A1H6B7S1_9HYPH</name>
<feature type="domain" description="Transposase IS116/IS110/IS902 C-terminal" evidence="1">
    <location>
        <begin position="1"/>
        <end position="75"/>
    </location>
</feature>
<dbReference type="EMBL" id="FNUY01000007">
    <property type="protein sequence ID" value="SEG56903.1"/>
    <property type="molecule type" value="Genomic_DNA"/>
</dbReference>
<evidence type="ECO:0000313" key="3">
    <source>
        <dbReference type="Proteomes" id="UP000236743"/>
    </source>
</evidence>
<reference evidence="2 3" key="1">
    <citation type="submission" date="2016-10" db="EMBL/GenBank/DDBJ databases">
        <authorList>
            <person name="de Groot N.N."/>
        </authorList>
    </citation>
    <scope>NUCLEOTIDE SEQUENCE [LARGE SCALE GENOMIC DNA]</scope>
    <source>
        <strain evidence="2 3">DSM 26656</strain>
    </source>
</reference>
<protein>
    <submittedName>
        <fullName evidence="2">Transposase IS116/IS110/IS902 family protein</fullName>
    </submittedName>
</protein>
<keyword evidence="3" id="KW-1185">Reference proteome</keyword>
<accession>A0A1H6B7S1</accession>
<gene>
    <name evidence="2" type="ORF">SAMN04488115_1071</name>
</gene>
<dbReference type="GO" id="GO:0004803">
    <property type="term" value="F:transposase activity"/>
    <property type="evidence" value="ECO:0007669"/>
    <property type="project" value="InterPro"/>
</dbReference>
<dbReference type="GO" id="GO:0006313">
    <property type="term" value="P:DNA transposition"/>
    <property type="evidence" value="ECO:0007669"/>
    <property type="project" value="InterPro"/>
</dbReference>
<dbReference type="GO" id="GO:0003677">
    <property type="term" value="F:DNA binding"/>
    <property type="evidence" value="ECO:0007669"/>
    <property type="project" value="InterPro"/>
</dbReference>
<dbReference type="InterPro" id="IPR047650">
    <property type="entry name" value="Transpos_IS110"/>
</dbReference>
<dbReference type="OrthoDB" id="8261795at2"/>
<dbReference type="AlphaFoldDB" id="A0A1H6B7S1"/>
<dbReference type="Pfam" id="PF02371">
    <property type="entry name" value="Transposase_20"/>
    <property type="match status" value="1"/>
</dbReference>
<dbReference type="PANTHER" id="PTHR33055">
    <property type="entry name" value="TRANSPOSASE FOR INSERTION SEQUENCE ELEMENT IS1111A"/>
    <property type="match status" value="1"/>
</dbReference>
<evidence type="ECO:0000313" key="2">
    <source>
        <dbReference type="EMBL" id="SEG56903.1"/>
    </source>
</evidence>
<organism evidence="2 3">
    <name type="scientific">Bosea lathyri</name>
    <dbReference type="NCBI Taxonomy" id="1036778"/>
    <lineage>
        <taxon>Bacteria</taxon>
        <taxon>Pseudomonadati</taxon>
        <taxon>Pseudomonadota</taxon>
        <taxon>Alphaproteobacteria</taxon>
        <taxon>Hyphomicrobiales</taxon>
        <taxon>Boseaceae</taxon>
        <taxon>Bosea</taxon>
    </lineage>
</organism>